<dbReference type="SUPFAM" id="SSF53474">
    <property type="entry name" value="alpha/beta-Hydrolases"/>
    <property type="match status" value="1"/>
</dbReference>
<dbReference type="EMBL" id="JBHSCL010000007">
    <property type="protein sequence ID" value="MFC4220758.1"/>
    <property type="molecule type" value="Genomic_DNA"/>
</dbReference>
<accession>A0ABV8PKZ8</accession>
<keyword evidence="2" id="KW-0378">Hydrolase</keyword>
<dbReference type="PRINTS" id="PR00111">
    <property type="entry name" value="ABHYDROLASE"/>
</dbReference>
<organism evidence="2 3">
    <name type="scientific">Flagellimonas marina</name>
    <dbReference type="NCBI Taxonomy" id="1775168"/>
    <lineage>
        <taxon>Bacteria</taxon>
        <taxon>Pseudomonadati</taxon>
        <taxon>Bacteroidota</taxon>
        <taxon>Flavobacteriia</taxon>
        <taxon>Flavobacteriales</taxon>
        <taxon>Flavobacteriaceae</taxon>
        <taxon>Flagellimonas</taxon>
    </lineage>
</organism>
<dbReference type="InterPro" id="IPR029058">
    <property type="entry name" value="AB_hydrolase_fold"/>
</dbReference>
<proteinExistence type="predicted"/>
<keyword evidence="3" id="KW-1185">Reference proteome</keyword>
<evidence type="ECO:0000259" key="1">
    <source>
        <dbReference type="Pfam" id="PF00561"/>
    </source>
</evidence>
<gene>
    <name evidence="2" type="ORF">ACFOWS_11465</name>
</gene>
<dbReference type="GO" id="GO:0016787">
    <property type="term" value="F:hydrolase activity"/>
    <property type="evidence" value="ECO:0007669"/>
    <property type="project" value="UniProtKB-KW"/>
</dbReference>
<dbReference type="PANTHER" id="PTHR43433:SF5">
    <property type="entry name" value="AB HYDROLASE-1 DOMAIN-CONTAINING PROTEIN"/>
    <property type="match status" value="1"/>
</dbReference>
<comment type="caution">
    <text evidence="2">The sequence shown here is derived from an EMBL/GenBank/DDBJ whole genome shotgun (WGS) entry which is preliminary data.</text>
</comment>
<dbReference type="Pfam" id="PF00561">
    <property type="entry name" value="Abhydrolase_1"/>
    <property type="match status" value="1"/>
</dbReference>
<name>A0ABV8PKZ8_9FLAO</name>
<sequence>MTKQGFGQLAKSAQTVSVNGIEMYYEVYGQGEPLFLLHGWTQSSQFWSAYIPELAKHFQVYAIDLRGHGRTSPLKPDFTIEKSSKDVLGLLEYLGFEKVKAIGLSFGGLTLLELARKNPEKIESMVLIGVSHNYNGSDNSDAADSFSFESLPESFVKQLRETHHHGEDQVKALFDQNLDYQIHLGEEEVRGIDAKTFLIQGDSDEILGVEPAIELHKRLPNSELWIVPGTGHIAITGPNLNDFLLYSVKFFSKN</sequence>
<evidence type="ECO:0000313" key="2">
    <source>
        <dbReference type="EMBL" id="MFC4220758.1"/>
    </source>
</evidence>
<reference evidence="3" key="1">
    <citation type="journal article" date="2019" name="Int. J. Syst. Evol. Microbiol.">
        <title>The Global Catalogue of Microorganisms (GCM) 10K type strain sequencing project: providing services to taxonomists for standard genome sequencing and annotation.</title>
        <authorList>
            <consortium name="The Broad Institute Genomics Platform"/>
            <consortium name="The Broad Institute Genome Sequencing Center for Infectious Disease"/>
            <person name="Wu L."/>
            <person name="Ma J."/>
        </authorList>
    </citation>
    <scope>NUCLEOTIDE SEQUENCE [LARGE SCALE GENOMIC DNA]</scope>
    <source>
        <strain evidence="3">CGMCC 1.15774</strain>
    </source>
</reference>
<dbReference type="InterPro" id="IPR000073">
    <property type="entry name" value="AB_hydrolase_1"/>
</dbReference>
<feature type="domain" description="AB hydrolase-1" evidence="1">
    <location>
        <begin position="33"/>
        <end position="134"/>
    </location>
</feature>
<dbReference type="PANTHER" id="PTHR43433">
    <property type="entry name" value="HYDROLASE, ALPHA/BETA FOLD FAMILY PROTEIN"/>
    <property type="match status" value="1"/>
</dbReference>
<evidence type="ECO:0000313" key="3">
    <source>
        <dbReference type="Proteomes" id="UP001595841"/>
    </source>
</evidence>
<dbReference type="RefSeq" id="WP_379764653.1">
    <property type="nucleotide sequence ID" value="NZ_JBHSCL010000007.1"/>
</dbReference>
<dbReference type="Proteomes" id="UP001595841">
    <property type="component" value="Unassembled WGS sequence"/>
</dbReference>
<dbReference type="Gene3D" id="3.40.50.1820">
    <property type="entry name" value="alpha/beta hydrolase"/>
    <property type="match status" value="1"/>
</dbReference>
<dbReference type="InterPro" id="IPR050471">
    <property type="entry name" value="AB_hydrolase"/>
</dbReference>
<protein>
    <submittedName>
        <fullName evidence="2">Alpha/beta fold hydrolase</fullName>
    </submittedName>
</protein>